<keyword evidence="2" id="KW-1185">Reference proteome</keyword>
<dbReference type="AlphaFoldDB" id="A0A7J0GZ42"/>
<organism evidence="1 2">
    <name type="scientific">Actinidia rufa</name>
    <dbReference type="NCBI Taxonomy" id="165716"/>
    <lineage>
        <taxon>Eukaryota</taxon>
        <taxon>Viridiplantae</taxon>
        <taxon>Streptophyta</taxon>
        <taxon>Embryophyta</taxon>
        <taxon>Tracheophyta</taxon>
        <taxon>Spermatophyta</taxon>
        <taxon>Magnoliopsida</taxon>
        <taxon>eudicotyledons</taxon>
        <taxon>Gunneridae</taxon>
        <taxon>Pentapetalae</taxon>
        <taxon>asterids</taxon>
        <taxon>Ericales</taxon>
        <taxon>Actinidiaceae</taxon>
        <taxon>Actinidia</taxon>
    </lineage>
</organism>
<name>A0A7J0GZ42_9ERIC</name>
<accession>A0A7J0GZ42</accession>
<gene>
    <name evidence="1" type="ORF">Acr_25g0005160</name>
</gene>
<dbReference type="EMBL" id="BJWL01000025">
    <property type="protein sequence ID" value="GFZ16107.1"/>
    <property type="molecule type" value="Genomic_DNA"/>
</dbReference>
<protein>
    <submittedName>
        <fullName evidence="1">Uncharacterized protein</fullName>
    </submittedName>
</protein>
<dbReference type="Proteomes" id="UP000585474">
    <property type="component" value="Unassembled WGS sequence"/>
</dbReference>
<sequence>MGGRGNSLCMLPPDPDMPWVPSPSQVLDRASARLQVSSQYINEGAVKFARELEEEEEEAGSSISILLQLSKSELADALAEEEDDKAPKVVIVPQTLEVLGEEVQHSFVGEEEVDSSSELEMPSKLMKGIKVGPYRKRRRGAGAISTTNSSSTFATTPELWNLKLSIRDLKCHASKHNSRVRNLSSLSAGCDATPRCGIALKGRWGDDVQPHSNAKCPKGSWVSHHLRGKGKEELATANAELSKKWGRLPSSTKWPKAISIYQWVYDRDWNRAEEFYRDVAEEQADAFHKGWVACLRELGTPSDHLAWVATKPLVAYLEPRLEPYSPILLLSFDEEEYFSLPVKGKEDIADGAAKVEEAEAKQDVEAKVEAPRAASDL</sequence>
<evidence type="ECO:0000313" key="1">
    <source>
        <dbReference type="EMBL" id="GFZ16107.1"/>
    </source>
</evidence>
<proteinExistence type="predicted"/>
<evidence type="ECO:0000313" key="2">
    <source>
        <dbReference type="Proteomes" id="UP000585474"/>
    </source>
</evidence>
<reference evidence="1 2" key="1">
    <citation type="submission" date="2019-07" db="EMBL/GenBank/DDBJ databases">
        <title>De Novo Assembly of kiwifruit Actinidia rufa.</title>
        <authorList>
            <person name="Sugita-Konishi S."/>
            <person name="Sato K."/>
            <person name="Mori E."/>
            <person name="Abe Y."/>
            <person name="Kisaki G."/>
            <person name="Hamano K."/>
            <person name="Suezawa K."/>
            <person name="Otani M."/>
            <person name="Fukuda T."/>
            <person name="Manabe T."/>
            <person name="Gomi K."/>
            <person name="Tabuchi M."/>
            <person name="Akimitsu K."/>
            <person name="Kataoka I."/>
        </authorList>
    </citation>
    <scope>NUCLEOTIDE SEQUENCE [LARGE SCALE GENOMIC DNA]</scope>
    <source>
        <strain evidence="2">cv. Fuchu</strain>
    </source>
</reference>
<comment type="caution">
    <text evidence="1">The sequence shown here is derived from an EMBL/GenBank/DDBJ whole genome shotgun (WGS) entry which is preliminary data.</text>
</comment>